<proteinExistence type="predicted"/>
<evidence type="ECO:0000313" key="10">
    <source>
        <dbReference type="EMBL" id="CRK43233.1"/>
    </source>
</evidence>
<dbReference type="EC" id="4.2.1.20" evidence="3"/>
<evidence type="ECO:0000256" key="7">
    <source>
        <dbReference type="ARBA" id="ARBA00023239"/>
    </source>
</evidence>
<keyword evidence="6" id="KW-0057">Aromatic amino acid biosynthesis</keyword>
<comment type="subunit">
    <text evidence="2">Tetramer of two alpha and two beta chains.</text>
</comment>
<evidence type="ECO:0000256" key="2">
    <source>
        <dbReference type="ARBA" id="ARBA00011270"/>
    </source>
</evidence>
<dbReference type="Gene3D" id="3.20.20.70">
    <property type="entry name" value="Aldolase class I"/>
    <property type="match status" value="1"/>
</dbReference>
<reference evidence="11" key="1">
    <citation type="submission" date="2015-05" db="EMBL/GenBank/DDBJ databases">
        <authorList>
            <person name="Fogelqvist Johan"/>
        </authorList>
    </citation>
    <scope>NUCLEOTIDE SEQUENCE [LARGE SCALE GENOMIC DNA]</scope>
</reference>
<dbReference type="Proteomes" id="UP000045706">
    <property type="component" value="Unassembled WGS sequence"/>
</dbReference>
<dbReference type="InterPro" id="IPR011060">
    <property type="entry name" value="RibuloseP-bd_barrel"/>
</dbReference>
<evidence type="ECO:0000256" key="6">
    <source>
        <dbReference type="ARBA" id="ARBA00023141"/>
    </source>
</evidence>
<evidence type="ECO:0000256" key="1">
    <source>
        <dbReference type="ARBA" id="ARBA00004733"/>
    </source>
</evidence>
<protein>
    <recommendedName>
        <fullName evidence="3">tryptophan synthase</fullName>
        <ecNumber evidence="3">4.2.1.20</ecNumber>
    </recommendedName>
</protein>
<evidence type="ECO:0000256" key="4">
    <source>
        <dbReference type="ARBA" id="ARBA00022605"/>
    </source>
</evidence>
<feature type="coiled-coil region" evidence="9">
    <location>
        <begin position="160"/>
        <end position="187"/>
    </location>
</feature>
<dbReference type="SUPFAM" id="SSF51366">
    <property type="entry name" value="Ribulose-phoshate binding barrel"/>
    <property type="match status" value="1"/>
</dbReference>
<evidence type="ECO:0000256" key="5">
    <source>
        <dbReference type="ARBA" id="ARBA00022822"/>
    </source>
</evidence>
<keyword evidence="5" id="KW-0822">Tryptophan biosynthesis</keyword>
<evidence type="ECO:0000313" key="11">
    <source>
        <dbReference type="Proteomes" id="UP000045706"/>
    </source>
</evidence>
<comment type="pathway">
    <text evidence="1">Amino-acid biosynthesis; L-tryptophan biosynthesis; L-tryptophan from chorismate: step 5/5.</text>
</comment>
<accession>A0A0G4N9V3</accession>
<dbReference type="PROSITE" id="PS00167">
    <property type="entry name" value="TRP_SYNTHASE_ALPHA"/>
    <property type="match status" value="1"/>
</dbReference>
<dbReference type="InterPro" id="IPR018204">
    <property type="entry name" value="Trp_synthase_alpha_AS"/>
</dbReference>
<evidence type="ECO:0000256" key="8">
    <source>
        <dbReference type="ARBA" id="ARBA00049047"/>
    </source>
</evidence>
<dbReference type="InterPro" id="IPR013785">
    <property type="entry name" value="Aldolase_TIM"/>
</dbReference>
<keyword evidence="9" id="KW-0175">Coiled coil</keyword>
<organism evidence="10 11">
    <name type="scientific">Verticillium longisporum</name>
    <name type="common">Verticillium dahliae var. longisporum</name>
    <dbReference type="NCBI Taxonomy" id="100787"/>
    <lineage>
        <taxon>Eukaryota</taxon>
        <taxon>Fungi</taxon>
        <taxon>Dikarya</taxon>
        <taxon>Ascomycota</taxon>
        <taxon>Pezizomycotina</taxon>
        <taxon>Sordariomycetes</taxon>
        <taxon>Hypocreomycetidae</taxon>
        <taxon>Glomerellales</taxon>
        <taxon>Plectosphaerellaceae</taxon>
        <taxon>Verticillium</taxon>
    </lineage>
</organism>
<gene>
    <name evidence="10" type="ORF">BN1723_005554</name>
</gene>
<dbReference type="EMBL" id="CVQI01033162">
    <property type="protein sequence ID" value="CRK43233.1"/>
    <property type="molecule type" value="Genomic_DNA"/>
</dbReference>
<keyword evidence="7" id="KW-0456">Lyase</keyword>
<name>A0A0G4N9V3_VERLO</name>
<dbReference type="InterPro" id="IPR002028">
    <property type="entry name" value="Trp_synthase_suA"/>
</dbReference>
<dbReference type="GO" id="GO:0004834">
    <property type="term" value="F:tryptophan synthase activity"/>
    <property type="evidence" value="ECO:0007669"/>
    <property type="project" value="UniProtKB-EC"/>
</dbReference>
<dbReference type="AlphaFoldDB" id="A0A0G4N9V3"/>
<sequence length="193" mass="21284">MDHIRKTFQRCKAENRSALVTYVTAGFPTAEETPDILLAMEKGGADILELGAPFTDPIADGPTIQTSNTIALQNGGKHGVVARSLELRAAEVGLAARRAEVEARMVAMAVEGDVYTPETVSALTNYGVHLRDARVRVEESIRRLEMELEGYGVGAQRGQAQAQEGRMREMARVYRAMEREIDEVKKDLKRLGR</sequence>
<dbReference type="GO" id="GO:0005829">
    <property type="term" value="C:cytosol"/>
    <property type="evidence" value="ECO:0007669"/>
    <property type="project" value="TreeGrafter"/>
</dbReference>
<keyword evidence="4" id="KW-0028">Amino-acid biosynthesis</keyword>
<dbReference type="PANTHER" id="PTHR43406:SF1">
    <property type="entry name" value="TRYPTOPHAN SYNTHASE ALPHA CHAIN, CHLOROPLASTIC"/>
    <property type="match status" value="1"/>
</dbReference>
<comment type="catalytic activity">
    <reaction evidence="8">
        <text>(1S,2R)-1-C-(indol-3-yl)glycerol 3-phosphate + L-serine = D-glyceraldehyde 3-phosphate + L-tryptophan + H2O</text>
        <dbReference type="Rhea" id="RHEA:10532"/>
        <dbReference type="ChEBI" id="CHEBI:15377"/>
        <dbReference type="ChEBI" id="CHEBI:33384"/>
        <dbReference type="ChEBI" id="CHEBI:57912"/>
        <dbReference type="ChEBI" id="CHEBI:58866"/>
        <dbReference type="ChEBI" id="CHEBI:59776"/>
        <dbReference type="EC" id="4.2.1.20"/>
    </reaction>
</comment>
<evidence type="ECO:0000256" key="3">
    <source>
        <dbReference type="ARBA" id="ARBA00012043"/>
    </source>
</evidence>
<dbReference type="UniPathway" id="UPA00035">
    <property type="reaction ID" value="UER00044"/>
</dbReference>
<dbReference type="Pfam" id="PF00290">
    <property type="entry name" value="Trp_syntA"/>
    <property type="match status" value="1"/>
</dbReference>
<dbReference type="PANTHER" id="PTHR43406">
    <property type="entry name" value="TRYPTOPHAN SYNTHASE, ALPHA CHAIN"/>
    <property type="match status" value="1"/>
</dbReference>
<evidence type="ECO:0000256" key="9">
    <source>
        <dbReference type="SAM" id="Coils"/>
    </source>
</evidence>